<dbReference type="EMBL" id="CM045765">
    <property type="protein sequence ID" value="KAI8001288.1"/>
    <property type="molecule type" value="Genomic_DNA"/>
</dbReference>
<evidence type="ECO:0000313" key="2">
    <source>
        <dbReference type="Proteomes" id="UP001060215"/>
    </source>
</evidence>
<accession>A0ACC0GLG7</accession>
<gene>
    <name evidence="1" type="ORF">LOK49_LG09G00407</name>
</gene>
<sequence>MRCTIGRWCFRSDIVIFNSFGTICWDQSDLHVIIFDEIDSICKSRGSTRDGTRVHDSSVNQLLTKIDGVEALTNVLLIGMTNRKDLLNEALLSLCGVGSTVHDYVVGLRVVTPAGPEDVYAKVWTLSNGDPDLNAARVSLGVLGVVSQVTLRQQPIFKRSITFLEKDDSYLGDQVGSLGNQLEYADMKWYPSQRKVIYRIDDRVSWNVSSNGLNNFTPSHSTLSAVVAALRTAG</sequence>
<protein>
    <submittedName>
        <fullName evidence="1">L-gulonolactone oxidase 6</fullName>
    </submittedName>
</protein>
<proteinExistence type="predicted"/>
<organism evidence="1 2">
    <name type="scientific">Camellia lanceoleosa</name>
    <dbReference type="NCBI Taxonomy" id="1840588"/>
    <lineage>
        <taxon>Eukaryota</taxon>
        <taxon>Viridiplantae</taxon>
        <taxon>Streptophyta</taxon>
        <taxon>Embryophyta</taxon>
        <taxon>Tracheophyta</taxon>
        <taxon>Spermatophyta</taxon>
        <taxon>Magnoliopsida</taxon>
        <taxon>eudicotyledons</taxon>
        <taxon>Gunneridae</taxon>
        <taxon>Pentapetalae</taxon>
        <taxon>asterids</taxon>
        <taxon>Ericales</taxon>
        <taxon>Theaceae</taxon>
        <taxon>Camellia</taxon>
    </lineage>
</organism>
<comment type="caution">
    <text evidence="1">The sequence shown here is derived from an EMBL/GenBank/DDBJ whole genome shotgun (WGS) entry which is preliminary data.</text>
</comment>
<evidence type="ECO:0000313" key="1">
    <source>
        <dbReference type="EMBL" id="KAI8001288.1"/>
    </source>
</evidence>
<name>A0ACC0GLG7_9ERIC</name>
<dbReference type="Proteomes" id="UP001060215">
    <property type="component" value="Chromosome 8"/>
</dbReference>
<reference evidence="1 2" key="1">
    <citation type="journal article" date="2022" name="Plant J.">
        <title>Chromosome-level genome of Camellia lanceoleosa provides a valuable resource for understanding genome evolution and self-incompatibility.</title>
        <authorList>
            <person name="Gong W."/>
            <person name="Xiao S."/>
            <person name="Wang L."/>
            <person name="Liao Z."/>
            <person name="Chang Y."/>
            <person name="Mo W."/>
            <person name="Hu G."/>
            <person name="Li W."/>
            <person name="Zhao G."/>
            <person name="Zhu H."/>
            <person name="Hu X."/>
            <person name="Ji K."/>
            <person name="Xiang X."/>
            <person name="Song Q."/>
            <person name="Yuan D."/>
            <person name="Jin S."/>
            <person name="Zhang L."/>
        </authorList>
    </citation>
    <scope>NUCLEOTIDE SEQUENCE [LARGE SCALE GENOMIC DNA]</scope>
    <source>
        <strain evidence="1">SQ_2022a</strain>
    </source>
</reference>
<keyword evidence="2" id="KW-1185">Reference proteome</keyword>